<dbReference type="Gene3D" id="3.30.505.10">
    <property type="entry name" value="SH2 domain"/>
    <property type="match status" value="2"/>
</dbReference>
<sequence>MASSSMADSANHLPFFFGNITREEAEDYLVQGGMSDGLYLLRQSRNYLGGFALSVAHGRKAHHYTIERELNGTYAIAGGRTHASPADLCHYHSQESDGLVCLLQKPFNRPQGVQPKTGPFEDLKENLIREYVKQTWNLQGQALEQAIISQKPQLEKLIATTAHEKMPWFHGRITREESEQIVLIGSKTNGKFLDQHYWSLYLRETLRARHHSGLREGRIESANTCPRGVCISVREKTLNSEKELHLRA</sequence>
<keyword evidence="5" id="KW-1185">Reference proteome</keyword>
<dbReference type="CDD" id="cd09938">
    <property type="entry name" value="SH2_N-SH2_Zap70_Syk_like"/>
    <property type="match status" value="1"/>
</dbReference>
<dbReference type="GO" id="GO:0004715">
    <property type="term" value="F:non-membrane spanning protein tyrosine kinase activity"/>
    <property type="evidence" value="ECO:0007669"/>
    <property type="project" value="InterPro"/>
</dbReference>
<dbReference type="Proteomes" id="UP000008225">
    <property type="component" value="Chromosome 1"/>
</dbReference>
<dbReference type="SMART" id="SM00252">
    <property type="entry name" value="SH2"/>
    <property type="match status" value="1"/>
</dbReference>
<dbReference type="GO" id="GO:0035591">
    <property type="term" value="F:signaling adaptor activity"/>
    <property type="evidence" value="ECO:0007669"/>
    <property type="project" value="TreeGrafter"/>
</dbReference>
<dbReference type="Pfam" id="PF00017">
    <property type="entry name" value="SH2"/>
    <property type="match status" value="1"/>
</dbReference>
<dbReference type="PANTHER" id="PTHR19969">
    <property type="entry name" value="SH2-SH3 ADAPTOR PROTEIN-RELATED"/>
    <property type="match status" value="1"/>
</dbReference>
<evidence type="ECO:0000256" key="2">
    <source>
        <dbReference type="PROSITE-ProRule" id="PRU00191"/>
    </source>
</evidence>
<reference evidence="4" key="3">
    <citation type="submission" date="2025-09" db="UniProtKB">
        <authorList>
            <consortium name="Ensembl"/>
        </authorList>
    </citation>
    <scope>IDENTIFICATION</scope>
</reference>
<evidence type="ECO:0000313" key="5">
    <source>
        <dbReference type="Proteomes" id="UP000008225"/>
    </source>
</evidence>
<dbReference type="PANTHER" id="PTHR19969:SF5">
    <property type="entry name" value="CRK-LIKE PROTEIN"/>
    <property type="match status" value="1"/>
</dbReference>
<reference evidence="4 5" key="1">
    <citation type="submission" date="2009-03" db="EMBL/GenBank/DDBJ databases">
        <authorList>
            <person name="Warren W."/>
            <person name="Ye L."/>
            <person name="Minx P."/>
            <person name="Worley K."/>
            <person name="Gibbs R."/>
            <person name="Wilson R.K."/>
        </authorList>
    </citation>
    <scope>NUCLEOTIDE SEQUENCE [LARGE SCALE GENOMIC DNA]</scope>
</reference>
<dbReference type="InterPro" id="IPR000980">
    <property type="entry name" value="SH2"/>
</dbReference>
<keyword evidence="1 2" id="KW-0727">SH2 domain</keyword>
<proteinExistence type="predicted"/>
<name>A0A8I3WLC5_CALJA</name>
<dbReference type="GO" id="GO:0007167">
    <property type="term" value="P:enzyme-linked receptor protein signaling pathway"/>
    <property type="evidence" value="ECO:0007669"/>
    <property type="project" value="TreeGrafter"/>
</dbReference>
<dbReference type="InterPro" id="IPR023420">
    <property type="entry name" value="Kinase_SYK/ZAP-70_inter-SH2_sf"/>
</dbReference>
<evidence type="ECO:0000256" key="1">
    <source>
        <dbReference type="ARBA" id="ARBA00022999"/>
    </source>
</evidence>
<dbReference type="GeneTree" id="ENSGT00940000159053"/>
<dbReference type="FunFam" id="3.30.505.10:FF:000031">
    <property type="entry name" value="Tyrosine-protein kinase"/>
    <property type="match status" value="1"/>
</dbReference>
<evidence type="ECO:0000313" key="4">
    <source>
        <dbReference type="Ensembl" id="ENSCJAP00000082933.1"/>
    </source>
</evidence>
<dbReference type="GO" id="GO:0030971">
    <property type="term" value="F:receptor tyrosine kinase binding"/>
    <property type="evidence" value="ECO:0007669"/>
    <property type="project" value="TreeGrafter"/>
</dbReference>
<dbReference type="PROSITE" id="PS50001">
    <property type="entry name" value="SH2"/>
    <property type="match status" value="1"/>
</dbReference>
<dbReference type="GO" id="GO:0016477">
    <property type="term" value="P:cell migration"/>
    <property type="evidence" value="ECO:0007669"/>
    <property type="project" value="TreeGrafter"/>
</dbReference>
<dbReference type="InterPro" id="IPR051184">
    <property type="entry name" value="Tyrosine-phos_adapter"/>
</dbReference>
<dbReference type="Gene3D" id="1.10.930.10">
    <property type="entry name" value="Syk Kinase, Chain A, domain 2"/>
    <property type="match status" value="1"/>
</dbReference>
<protein>
    <submittedName>
        <fullName evidence="4">Spleen associated tyrosine kinase</fullName>
    </submittedName>
</protein>
<gene>
    <name evidence="4" type="primary">SYK</name>
</gene>
<organism evidence="4 5">
    <name type="scientific">Callithrix jacchus</name>
    <name type="common">White-tufted-ear marmoset</name>
    <name type="synonym">Simia Jacchus</name>
    <dbReference type="NCBI Taxonomy" id="9483"/>
    <lineage>
        <taxon>Eukaryota</taxon>
        <taxon>Metazoa</taxon>
        <taxon>Chordata</taxon>
        <taxon>Craniata</taxon>
        <taxon>Vertebrata</taxon>
        <taxon>Euteleostomi</taxon>
        <taxon>Mammalia</taxon>
        <taxon>Eutheria</taxon>
        <taxon>Euarchontoglires</taxon>
        <taxon>Primates</taxon>
        <taxon>Haplorrhini</taxon>
        <taxon>Platyrrhini</taxon>
        <taxon>Cebidae</taxon>
        <taxon>Callitrichinae</taxon>
        <taxon>Callithrix</taxon>
        <taxon>Callithrix</taxon>
    </lineage>
</organism>
<dbReference type="Ensembl" id="ENSCJAT00000127962.1">
    <property type="protein sequence ID" value="ENSCJAP00000082933.1"/>
    <property type="gene ID" value="ENSCJAG00000005666.5"/>
</dbReference>
<accession>A0A8I3WLC5</accession>
<dbReference type="SUPFAM" id="SSF55550">
    <property type="entry name" value="SH2 domain"/>
    <property type="match status" value="2"/>
</dbReference>
<dbReference type="AlphaFoldDB" id="A0A8I3WLC5"/>
<evidence type="ECO:0000259" key="3">
    <source>
        <dbReference type="PROSITE" id="PS50001"/>
    </source>
</evidence>
<feature type="domain" description="SH2" evidence="3">
    <location>
        <begin position="15"/>
        <end position="107"/>
    </location>
</feature>
<dbReference type="InterPro" id="IPR035838">
    <property type="entry name" value="SYK/ZAP-70_N_SH2"/>
</dbReference>
<dbReference type="FunFam" id="1.10.930.10:FF:000001">
    <property type="entry name" value="Tyrosine-protein kinase"/>
    <property type="match status" value="1"/>
</dbReference>
<dbReference type="GO" id="GO:0005737">
    <property type="term" value="C:cytoplasm"/>
    <property type="evidence" value="ECO:0007669"/>
    <property type="project" value="TreeGrafter"/>
</dbReference>
<dbReference type="InterPro" id="IPR036860">
    <property type="entry name" value="SH2_dom_sf"/>
</dbReference>
<reference evidence="4" key="2">
    <citation type="submission" date="2025-08" db="UniProtKB">
        <authorList>
            <consortium name="Ensembl"/>
        </authorList>
    </citation>
    <scope>IDENTIFICATION</scope>
</reference>